<proteinExistence type="predicted"/>
<name>A0A8H5XLQ1_9HYPO</name>
<reference evidence="1 2" key="1">
    <citation type="submission" date="2020-05" db="EMBL/GenBank/DDBJ databases">
        <title>Identification and distribution of gene clusters putatively required for synthesis of sphingolipid metabolism inhibitors in phylogenetically diverse species of the filamentous fungus Fusarium.</title>
        <authorList>
            <person name="Kim H.-S."/>
            <person name="Busman M."/>
            <person name="Brown D.W."/>
            <person name="Divon H."/>
            <person name="Uhlig S."/>
            <person name="Proctor R.H."/>
        </authorList>
    </citation>
    <scope>NUCLEOTIDE SEQUENCE [LARGE SCALE GENOMIC DNA]</scope>
    <source>
        <strain evidence="1 2">NRRL 66235</strain>
    </source>
</reference>
<keyword evidence="1" id="KW-0413">Isomerase</keyword>
<sequence>MLNWKKETNFTTVDALHKDLSNPPSRFHQEALKSTEEEILEFYKWFGNFLNHVAYTDAAPGKDFFELKDYSIFDLMGTVSRPNLEPHYDHITPYLGKTHQQFREVEIVAVTKDFGYITAV</sequence>
<protein>
    <submittedName>
        <fullName evidence="1">Ketosteroid isomerase</fullName>
    </submittedName>
</protein>
<gene>
    <name evidence="1" type="ORF">FMUND_15836</name>
</gene>
<dbReference type="OrthoDB" id="4128781at2759"/>
<keyword evidence="2" id="KW-1185">Reference proteome</keyword>
<dbReference type="GO" id="GO:0016853">
    <property type="term" value="F:isomerase activity"/>
    <property type="evidence" value="ECO:0007669"/>
    <property type="project" value="UniProtKB-KW"/>
</dbReference>
<dbReference type="AlphaFoldDB" id="A0A8H5XLQ1"/>
<comment type="caution">
    <text evidence="1">The sequence shown here is derived from an EMBL/GenBank/DDBJ whole genome shotgun (WGS) entry which is preliminary data.</text>
</comment>
<evidence type="ECO:0000313" key="2">
    <source>
        <dbReference type="Proteomes" id="UP000544331"/>
    </source>
</evidence>
<dbReference type="EMBL" id="JAAOAN010001341">
    <property type="protein sequence ID" value="KAF5695702.1"/>
    <property type="molecule type" value="Genomic_DNA"/>
</dbReference>
<evidence type="ECO:0000313" key="1">
    <source>
        <dbReference type="EMBL" id="KAF5695702.1"/>
    </source>
</evidence>
<accession>A0A8H5XLQ1</accession>
<dbReference type="Proteomes" id="UP000544331">
    <property type="component" value="Unassembled WGS sequence"/>
</dbReference>
<organism evidence="1 2">
    <name type="scientific">Fusarium mundagurra</name>
    <dbReference type="NCBI Taxonomy" id="1567541"/>
    <lineage>
        <taxon>Eukaryota</taxon>
        <taxon>Fungi</taxon>
        <taxon>Dikarya</taxon>
        <taxon>Ascomycota</taxon>
        <taxon>Pezizomycotina</taxon>
        <taxon>Sordariomycetes</taxon>
        <taxon>Hypocreomycetidae</taxon>
        <taxon>Hypocreales</taxon>
        <taxon>Nectriaceae</taxon>
        <taxon>Fusarium</taxon>
        <taxon>Fusarium fujikuroi species complex</taxon>
    </lineage>
</organism>